<evidence type="ECO:0000313" key="2">
    <source>
        <dbReference type="EMBL" id="CAG2067928.1"/>
    </source>
</evidence>
<reference evidence="2" key="1">
    <citation type="submission" date="2021-03" db="EMBL/GenBank/DDBJ databases">
        <authorList>
            <person name="Tran Van P."/>
        </authorList>
    </citation>
    <scope>NUCLEOTIDE SEQUENCE</scope>
</reference>
<proteinExistence type="predicted"/>
<evidence type="ECO:0000313" key="3">
    <source>
        <dbReference type="Proteomes" id="UP001153148"/>
    </source>
</evidence>
<dbReference type="Gene3D" id="1.10.287.700">
    <property type="entry name" value="Helix hairpin bin"/>
    <property type="match status" value="1"/>
</dbReference>
<gene>
    <name evidence="2" type="ORF">TPAB3V08_LOCUS14871</name>
</gene>
<sequence length="126" mass="13847">MVPRVSQMAAMTVSTLLMVMCLVSPPSTIDAAPEHVISNPDKVSTSHEHGSLSSFFRSVPEKVQELPHRIQEGFKELPGKIKEGFKGVPERIAEGFKAVPKRVQEAFDGAVDGAKEMVSFHPRYTN</sequence>
<name>A0ABN7PP12_TIMPD</name>
<dbReference type="Proteomes" id="UP001153148">
    <property type="component" value="Unassembled WGS sequence"/>
</dbReference>
<protein>
    <submittedName>
        <fullName evidence="2">Uncharacterized protein</fullName>
    </submittedName>
</protein>
<comment type="caution">
    <text evidence="2">The sequence shown here is derived from an EMBL/GenBank/DDBJ whole genome shotgun (WGS) entry which is preliminary data.</text>
</comment>
<dbReference type="EMBL" id="CAJPIN010078280">
    <property type="protein sequence ID" value="CAG2067928.1"/>
    <property type="molecule type" value="Genomic_DNA"/>
</dbReference>
<feature type="chain" id="PRO_5045391399" evidence="1">
    <location>
        <begin position="32"/>
        <end position="126"/>
    </location>
</feature>
<feature type="signal peptide" evidence="1">
    <location>
        <begin position="1"/>
        <end position="31"/>
    </location>
</feature>
<keyword evidence="3" id="KW-1185">Reference proteome</keyword>
<keyword evidence="1" id="KW-0732">Signal</keyword>
<accession>A0ABN7PP12</accession>
<feature type="non-terminal residue" evidence="2">
    <location>
        <position position="126"/>
    </location>
</feature>
<organism evidence="2 3">
    <name type="scientific">Timema podura</name>
    <name type="common">Walking stick</name>
    <dbReference type="NCBI Taxonomy" id="61482"/>
    <lineage>
        <taxon>Eukaryota</taxon>
        <taxon>Metazoa</taxon>
        <taxon>Ecdysozoa</taxon>
        <taxon>Arthropoda</taxon>
        <taxon>Hexapoda</taxon>
        <taxon>Insecta</taxon>
        <taxon>Pterygota</taxon>
        <taxon>Neoptera</taxon>
        <taxon>Polyneoptera</taxon>
        <taxon>Phasmatodea</taxon>
        <taxon>Timematodea</taxon>
        <taxon>Timematoidea</taxon>
        <taxon>Timematidae</taxon>
        <taxon>Timema</taxon>
    </lineage>
</organism>
<evidence type="ECO:0000256" key="1">
    <source>
        <dbReference type="SAM" id="SignalP"/>
    </source>
</evidence>